<organism evidence="1 3">
    <name type="scientific">Rotaria socialis</name>
    <dbReference type="NCBI Taxonomy" id="392032"/>
    <lineage>
        <taxon>Eukaryota</taxon>
        <taxon>Metazoa</taxon>
        <taxon>Spiralia</taxon>
        <taxon>Gnathifera</taxon>
        <taxon>Rotifera</taxon>
        <taxon>Eurotatoria</taxon>
        <taxon>Bdelloidea</taxon>
        <taxon>Philodinida</taxon>
        <taxon>Philodinidae</taxon>
        <taxon>Rotaria</taxon>
    </lineage>
</organism>
<dbReference type="AlphaFoldDB" id="A0A818DV11"/>
<evidence type="ECO:0000313" key="3">
    <source>
        <dbReference type="Proteomes" id="UP000663865"/>
    </source>
</evidence>
<evidence type="ECO:0000313" key="2">
    <source>
        <dbReference type="EMBL" id="CAF4818166.1"/>
    </source>
</evidence>
<dbReference type="Proteomes" id="UP000663865">
    <property type="component" value="Unassembled WGS sequence"/>
</dbReference>
<sequence length="165" mass="19277">MLRRFCSGCTILRQILRLGYRKSTTYSRGSSESKRRALLVSYIDSYFNQNILLYRTISYFGCENIDALTWIQVMQCVDILKIKGLNEDCLFDEFTKIKSTFKTLLSQRKSIFDQVQAFINNQNDITAANKCSDESEDDNDSTINKVIRFDQLWMFIFSLTQSSNF</sequence>
<gene>
    <name evidence="1" type="ORF">KIK155_LOCUS12577</name>
    <name evidence="2" type="ORF">TOA249_LOCUS24416</name>
</gene>
<reference evidence="1" key="1">
    <citation type="submission" date="2021-02" db="EMBL/GenBank/DDBJ databases">
        <authorList>
            <person name="Nowell W R."/>
        </authorList>
    </citation>
    <scope>NUCLEOTIDE SEQUENCE</scope>
</reference>
<evidence type="ECO:0000313" key="1">
    <source>
        <dbReference type="EMBL" id="CAF3453793.1"/>
    </source>
</evidence>
<protein>
    <submittedName>
        <fullName evidence="1">Uncharacterized protein</fullName>
    </submittedName>
</protein>
<accession>A0A818DV11</accession>
<dbReference type="Proteomes" id="UP000663838">
    <property type="component" value="Unassembled WGS sequence"/>
</dbReference>
<comment type="caution">
    <text evidence="1">The sequence shown here is derived from an EMBL/GenBank/DDBJ whole genome shotgun (WGS) entry which is preliminary data.</text>
</comment>
<dbReference type="EMBL" id="CAJNYV010002072">
    <property type="protein sequence ID" value="CAF3453793.1"/>
    <property type="molecule type" value="Genomic_DNA"/>
</dbReference>
<proteinExistence type="predicted"/>
<name>A0A818DV11_9BILA</name>
<dbReference type="EMBL" id="CAJOBS010002486">
    <property type="protein sequence ID" value="CAF4818166.1"/>
    <property type="molecule type" value="Genomic_DNA"/>
</dbReference>